<dbReference type="Proteomes" id="UP000253551">
    <property type="component" value="Unassembled WGS sequence"/>
</dbReference>
<evidence type="ECO:0000313" key="2">
    <source>
        <dbReference type="Proteomes" id="UP000253551"/>
    </source>
</evidence>
<keyword evidence="2" id="KW-1185">Reference proteome</keyword>
<dbReference type="AlphaFoldDB" id="A0A367J3M9"/>
<dbReference type="EMBL" id="PJQM01004417">
    <property type="protein sequence ID" value="RCH84540.1"/>
    <property type="molecule type" value="Genomic_DNA"/>
</dbReference>
<proteinExistence type="predicted"/>
<protein>
    <submittedName>
        <fullName evidence="1">Uncharacterized protein</fullName>
    </submittedName>
</protein>
<comment type="caution">
    <text evidence="1">The sequence shown here is derived from an EMBL/GenBank/DDBJ whole genome shotgun (WGS) entry which is preliminary data.</text>
</comment>
<reference evidence="1 2" key="1">
    <citation type="journal article" date="2018" name="G3 (Bethesda)">
        <title>Phylogenetic and Phylogenomic Definition of Rhizopus Species.</title>
        <authorList>
            <person name="Gryganskyi A.P."/>
            <person name="Golan J."/>
            <person name="Dolatabadi S."/>
            <person name="Mondo S."/>
            <person name="Robb S."/>
            <person name="Idnurm A."/>
            <person name="Muszewska A."/>
            <person name="Steczkiewicz K."/>
            <person name="Masonjones S."/>
            <person name="Liao H.L."/>
            <person name="Gajdeczka M.T."/>
            <person name="Anike F."/>
            <person name="Vuek A."/>
            <person name="Anishchenko I.M."/>
            <person name="Voigt K."/>
            <person name="de Hoog G.S."/>
            <person name="Smith M.E."/>
            <person name="Heitman J."/>
            <person name="Vilgalys R."/>
            <person name="Stajich J.E."/>
        </authorList>
    </citation>
    <scope>NUCLEOTIDE SEQUENCE [LARGE SCALE GENOMIC DNA]</scope>
    <source>
        <strain evidence="1 2">LSU 92-RS-03</strain>
    </source>
</reference>
<dbReference type="OrthoDB" id="2206566at2759"/>
<name>A0A367J3M9_RHIST</name>
<sequence length="97" mass="11629">VSFGVLIQGTKIILLKMKLDIDKGLYMYYEQQPFILPTTNDTYAHMEIALEVITKFKEQMLNSLLRVEDYDYESIWNRYKPYVRPTVSSFEPIYYKQ</sequence>
<accession>A0A367J3M9</accession>
<evidence type="ECO:0000313" key="1">
    <source>
        <dbReference type="EMBL" id="RCH84540.1"/>
    </source>
</evidence>
<feature type="non-terminal residue" evidence="1">
    <location>
        <position position="1"/>
    </location>
</feature>
<gene>
    <name evidence="1" type="ORF">CU098_009569</name>
</gene>
<organism evidence="1 2">
    <name type="scientific">Rhizopus stolonifer</name>
    <name type="common">Rhizopus nigricans</name>
    <dbReference type="NCBI Taxonomy" id="4846"/>
    <lineage>
        <taxon>Eukaryota</taxon>
        <taxon>Fungi</taxon>
        <taxon>Fungi incertae sedis</taxon>
        <taxon>Mucoromycota</taxon>
        <taxon>Mucoromycotina</taxon>
        <taxon>Mucoromycetes</taxon>
        <taxon>Mucorales</taxon>
        <taxon>Mucorineae</taxon>
        <taxon>Rhizopodaceae</taxon>
        <taxon>Rhizopus</taxon>
    </lineage>
</organism>